<protein>
    <submittedName>
        <fullName evidence="2">Uncharacterized protein</fullName>
    </submittedName>
</protein>
<reference evidence="2" key="1">
    <citation type="submission" date="2022-11" db="EMBL/GenBank/DDBJ databases">
        <authorList>
            <person name="Petersen C."/>
        </authorList>
    </citation>
    <scope>NUCLEOTIDE SEQUENCE</scope>
    <source>
        <strain evidence="2">IBT 29864</strain>
    </source>
</reference>
<dbReference type="EMBL" id="JAPZBS010000001">
    <property type="protein sequence ID" value="KAJ5389044.1"/>
    <property type="molecule type" value="Genomic_DNA"/>
</dbReference>
<feature type="region of interest" description="Disordered" evidence="1">
    <location>
        <begin position="51"/>
        <end position="116"/>
    </location>
</feature>
<gene>
    <name evidence="2" type="ORF">N7496_000112</name>
</gene>
<accession>A0A9X0B5L1</accession>
<organism evidence="2 3">
    <name type="scientific">Penicillium cataractarum</name>
    <dbReference type="NCBI Taxonomy" id="2100454"/>
    <lineage>
        <taxon>Eukaryota</taxon>
        <taxon>Fungi</taxon>
        <taxon>Dikarya</taxon>
        <taxon>Ascomycota</taxon>
        <taxon>Pezizomycotina</taxon>
        <taxon>Eurotiomycetes</taxon>
        <taxon>Eurotiomycetidae</taxon>
        <taxon>Eurotiales</taxon>
        <taxon>Aspergillaceae</taxon>
        <taxon>Penicillium</taxon>
    </lineage>
</organism>
<evidence type="ECO:0000313" key="2">
    <source>
        <dbReference type="EMBL" id="KAJ5389044.1"/>
    </source>
</evidence>
<dbReference type="AlphaFoldDB" id="A0A9X0B5L1"/>
<name>A0A9X0B5L1_9EURO</name>
<feature type="compositionally biased region" description="Polar residues" evidence="1">
    <location>
        <begin position="102"/>
        <end position="111"/>
    </location>
</feature>
<evidence type="ECO:0000313" key="3">
    <source>
        <dbReference type="Proteomes" id="UP001147782"/>
    </source>
</evidence>
<keyword evidence="3" id="KW-1185">Reference proteome</keyword>
<dbReference type="RefSeq" id="XP_056559772.1">
    <property type="nucleotide sequence ID" value="XM_056693043.1"/>
</dbReference>
<dbReference type="OrthoDB" id="5368934at2759"/>
<reference evidence="2" key="2">
    <citation type="journal article" date="2023" name="IMA Fungus">
        <title>Comparative genomic study of the Penicillium genus elucidates a diverse pangenome and 15 lateral gene transfer events.</title>
        <authorList>
            <person name="Petersen C."/>
            <person name="Sorensen T."/>
            <person name="Nielsen M.R."/>
            <person name="Sondergaard T.E."/>
            <person name="Sorensen J.L."/>
            <person name="Fitzpatrick D.A."/>
            <person name="Frisvad J.C."/>
            <person name="Nielsen K.L."/>
        </authorList>
    </citation>
    <scope>NUCLEOTIDE SEQUENCE</scope>
    <source>
        <strain evidence="2">IBT 29864</strain>
    </source>
</reference>
<sequence>MEEHPEHWRHTLMGWDFWQDAKQYEGKISQELDIALDLDLPKRFPFNLVPEETPTKRQRRLSMSDAGKTGLRRHSSLSMGTSRLKANERRTRSPSPRKLMPSSMNPFTSRGSAPVTPSALRLGRLSPFKQPDLPPGIVVKTREVSPSPAPPISRHPTPPVDDFATAEKPFIGFCGGLTWSDLPRAKKSLGLDLFWPSTEEINEIGRLNIIELEPLCQFRLLRSLKITGMLQSYQAFIWQAAWLNLGLEDLSLEMALEPEIDSTIHRVQWKAIKDGWMGDGQETLCRAASSSGSLGDGALNPDIGCGEYLDKHGIEKAKILAMTRGRTSQRISVKHLTLSGFVVDADPFVHWFDPERLQSIKFKGQCLDAGFWLPQSMKNVIVRYPRKIELEPVAVGMVSGDPQMELKMVDIQGGLDVDQSSFPASDDETRALLHLIS</sequence>
<proteinExistence type="predicted"/>
<dbReference type="Proteomes" id="UP001147782">
    <property type="component" value="Unassembled WGS sequence"/>
</dbReference>
<evidence type="ECO:0000256" key="1">
    <source>
        <dbReference type="SAM" id="MobiDB-lite"/>
    </source>
</evidence>
<comment type="caution">
    <text evidence="2">The sequence shown here is derived from an EMBL/GenBank/DDBJ whole genome shotgun (WGS) entry which is preliminary data.</text>
</comment>
<dbReference type="GeneID" id="81432220"/>